<accession>A0A6A6WP41</accession>
<name>A0A6A6WP41_9PLEO</name>
<sequence length="113" mass="13030">MRDKREGTTWFEDGGMHAWLGGRKERDSRGIVYMYVAKGKCGSLCTCLCGTCEDWVRIRLWCTTPTCSNFLYSPSFVSSPMVLLAGTLFPFFFLFLFFAARILEWNMSWCMGM</sequence>
<evidence type="ECO:0000256" key="1">
    <source>
        <dbReference type="SAM" id="Phobius"/>
    </source>
</evidence>
<keyword evidence="1" id="KW-1133">Transmembrane helix</keyword>
<proteinExistence type="predicted"/>
<dbReference type="Proteomes" id="UP000799757">
    <property type="component" value="Unassembled WGS sequence"/>
</dbReference>
<evidence type="ECO:0000313" key="3">
    <source>
        <dbReference type="Proteomes" id="UP000799757"/>
    </source>
</evidence>
<keyword evidence="1" id="KW-0812">Transmembrane</keyword>
<dbReference type="AlphaFoldDB" id="A0A6A6WP41"/>
<organism evidence="2 3">
    <name type="scientific">Melanomma pulvis-pyrius CBS 109.77</name>
    <dbReference type="NCBI Taxonomy" id="1314802"/>
    <lineage>
        <taxon>Eukaryota</taxon>
        <taxon>Fungi</taxon>
        <taxon>Dikarya</taxon>
        <taxon>Ascomycota</taxon>
        <taxon>Pezizomycotina</taxon>
        <taxon>Dothideomycetes</taxon>
        <taxon>Pleosporomycetidae</taxon>
        <taxon>Pleosporales</taxon>
        <taxon>Melanommataceae</taxon>
        <taxon>Melanomma</taxon>
    </lineage>
</organism>
<keyword evidence="3" id="KW-1185">Reference proteome</keyword>
<keyword evidence="1" id="KW-0472">Membrane</keyword>
<dbReference type="EMBL" id="MU002809">
    <property type="protein sequence ID" value="KAF2785607.1"/>
    <property type="molecule type" value="Genomic_DNA"/>
</dbReference>
<reference evidence="2" key="1">
    <citation type="journal article" date="2020" name="Stud. Mycol.">
        <title>101 Dothideomycetes genomes: a test case for predicting lifestyles and emergence of pathogens.</title>
        <authorList>
            <person name="Haridas S."/>
            <person name="Albert R."/>
            <person name="Binder M."/>
            <person name="Bloem J."/>
            <person name="Labutti K."/>
            <person name="Salamov A."/>
            <person name="Andreopoulos B."/>
            <person name="Baker S."/>
            <person name="Barry K."/>
            <person name="Bills G."/>
            <person name="Bluhm B."/>
            <person name="Cannon C."/>
            <person name="Castanera R."/>
            <person name="Culley D."/>
            <person name="Daum C."/>
            <person name="Ezra D."/>
            <person name="Gonzalez J."/>
            <person name="Henrissat B."/>
            <person name="Kuo A."/>
            <person name="Liang C."/>
            <person name="Lipzen A."/>
            <person name="Lutzoni F."/>
            <person name="Magnuson J."/>
            <person name="Mondo S."/>
            <person name="Nolan M."/>
            <person name="Ohm R."/>
            <person name="Pangilinan J."/>
            <person name="Park H.-J."/>
            <person name="Ramirez L."/>
            <person name="Alfaro M."/>
            <person name="Sun H."/>
            <person name="Tritt A."/>
            <person name="Yoshinaga Y."/>
            <person name="Zwiers L.-H."/>
            <person name="Turgeon B."/>
            <person name="Goodwin S."/>
            <person name="Spatafora J."/>
            <person name="Crous P."/>
            <person name="Grigoriev I."/>
        </authorList>
    </citation>
    <scope>NUCLEOTIDE SEQUENCE</scope>
    <source>
        <strain evidence="2">CBS 109.77</strain>
    </source>
</reference>
<gene>
    <name evidence="2" type="ORF">K505DRAFT_6359</name>
</gene>
<evidence type="ECO:0000313" key="2">
    <source>
        <dbReference type="EMBL" id="KAF2785607.1"/>
    </source>
</evidence>
<feature type="transmembrane region" description="Helical" evidence="1">
    <location>
        <begin position="81"/>
        <end position="103"/>
    </location>
</feature>
<protein>
    <submittedName>
        <fullName evidence="2">Uncharacterized protein</fullName>
    </submittedName>
</protein>